<evidence type="ECO:0000256" key="6">
    <source>
        <dbReference type="ARBA" id="ARBA00022729"/>
    </source>
</evidence>
<keyword evidence="5" id="KW-0813">Transport</keyword>
<dbReference type="Gene3D" id="2.60.40.770">
    <property type="match status" value="1"/>
</dbReference>
<dbReference type="InterPro" id="IPR039670">
    <property type="entry name" value="NPC2-like"/>
</dbReference>
<dbReference type="GO" id="GO:0031210">
    <property type="term" value="F:phosphatidylcholine binding"/>
    <property type="evidence" value="ECO:0007669"/>
    <property type="project" value="EnsemblFungi"/>
</dbReference>
<dbReference type="GO" id="GO:0032366">
    <property type="term" value="P:intracellular sterol transport"/>
    <property type="evidence" value="ECO:0007669"/>
    <property type="project" value="EnsemblFungi"/>
</dbReference>
<evidence type="ECO:0000259" key="9">
    <source>
        <dbReference type="SMART" id="SM00737"/>
    </source>
</evidence>
<dbReference type="OrthoDB" id="6409159at2759"/>
<dbReference type="Proteomes" id="UP000024837">
    <property type="component" value="Unassembled WGS sequence"/>
</dbReference>
<dbReference type="PANTHER" id="PTHR11306">
    <property type="entry name" value="NIEMANN PICK TYPE C2 PROTEIN NPC2-RELATED"/>
    <property type="match status" value="1"/>
</dbReference>
<dbReference type="InterPro" id="IPR033917">
    <property type="entry name" value="ML_PG-PI_TP"/>
</dbReference>
<reference evidence="10 11" key="1">
    <citation type="submission" date="2013-05" db="EMBL/GenBank/DDBJ databases">
        <title>Drechslerella stenobrocha genome reveals carnivorous origination and mechanical trapping mechanism of predatory fungi.</title>
        <authorList>
            <person name="Liu X."/>
            <person name="Zhang W."/>
            <person name="Liu K."/>
        </authorList>
    </citation>
    <scope>NUCLEOTIDE SEQUENCE [LARGE SCALE GENOMIC DNA]</scope>
    <source>
        <strain evidence="10 11">248</strain>
    </source>
</reference>
<dbReference type="GO" id="GO:0000328">
    <property type="term" value="C:fungal-type vacuole lumen"/>
    <property type="evidence" value="ECO:0007669"/>
    <property type="project" value="EnsemblFungi"/>
</dbReference>
<evidence type="ECO:0000256" key="8">
    <source>
        <dbReference type="SAM" id="SignalP"/>
    </source>
</evidence>
<dbReference type="AlphaFoldDB" id="W7I450"/>
<dbReference type="InterPro" id="IPR014756">
    <property type="entry name" value="Ig_E-set"/>
</dbReference>
<evidence type="ECO:0000256" key="7">
    <source>
        <dbReference type="ARBA" id="ARBA00023055"/>
    </source>
</evidence>
<dbReference type="CDD" id="cd00917">
    <property type="entry name" value="PG-PI_TP"/>
    <property type="match status" value="1"/>
</dbReference>
<dbReference type="HOGENOM" id="CLU_097982_0_0_1"/>
<sequence>MKLSNLLSISAVAVASVAALAVDLQQTPLNPCKAVIPGGSPVCHCSLPADDLVQIQNIEITPNPPVAGDSLLLEASGVLHTTIQEGARLEVVVRLGYVILLRKTLDFCEEIVKADVDIACPVKEGPISISKSVDLPREIPPGTFVVTANLFNADDSLITCLAAKVAFARKSSLST</sequence>
<protein>
    <recommendedName>
        <fullName evidence="4">Phosphatidylglycerol/phosphatidylinositol transfer protein</fullName>
    </recommendedName>
</protein>
<proteinExistence type="inferred from homology"/>
<feature type="signal peptide" evidence="8">
    <location>
        <begin position="1"/>
        <end position="21"/>
    </location>
</feature>
<name>W7I450_9PEZI</name>
<dbReference type="SUPFAM" id="SSF81296">
    <property type="entry name" value="E set domains"/>
    <property type="match status" value="1"/>
</dbReference>
<keyword evidence="6 8" id="KW-0732">Signal</keyword>
<accession>W7I450</accession>
<dbReference type="SMART" id="SM00737">
    <property type="entry name" value="ML"/>
    <property type="match status" value="1"/>
</dbReference>
<dbReference type="GO" id="GO:0001786">
    <property type="term" value="F:phosphatidylserine binding"/>
    <property type="evidence" value="ECO:0007669"/>
    <property type="project" value="EnsemblFungi"/>
</dbReference>
<dbReference type="GO" id="GO:0035091">
    <property type="term" value="F:phosphatidylinositol binding"/>
    <property type="evidence" value="ECO:0007669"/>
    <property type="project" value="EnsemblFungi"/>
</dbReference>
<evidence type="ECO:0000256" key="4">
    <source>
        <dbReference type="ARBA" id="ARBA00016056"/>
    </source>
</evidence>
<evidence type="ECO:0000313" key="10">
    <source>
        <dbReference type="EMBL" id="EWC47212.1"/>
    </source>
</evidence>
<evidence type="ECO:0000256" key="3">
    <source>
        <dbReference type="ARBA" id="ARBA00011245"/>
    </source>
</evidence>
<evidence type="ECO:0000256" key="2">
    <source>
        <dbReference type="ARBA" id="ARBA00006370"/>
    </source>
</evidence>
<comment type="function">
    <text evidence="1">Catalyzes the intermembrane transfer of phosphatidylglycerol and phosphatidylinositol.</text>
</comment>
<keyword evidence="11" id="KW-1185">Reference proteome</keyword>
<dbReference type="PANTHER" id="PTHR11306:SF0">
    <property type="entry name" value="PHOSPHATIDYLGLYCEROL_PHOSPHATIDYLINOSITOL TRANSFER PROTEIN"/>
    <property type="match status" value="1"/>
</dbReference>
<evidence type="ECO:0000313" key="11">
    <source>
        <dbReference type="Proteomes" id="UP000024837"/>
    </source>
</evidence>
<organism evidence="10 11">
    <name type="scientific">Drechslerella stenobrocha 248</name>
    <dbReference type="NCBI Taxonomy" id="1043628"/>
    <lineage>
        <taxon>Eukaryota</taxon>
        <taxon>Fungi</taxon>
        <taxon>Dikarya</taxon>
        <taxon>Ascomycota</taxon>
        <taxon>Pezizomycotina</taxon>
        <taxon>Orbiliomycetes</taxon>
        <taxon>Orbiliales</taxon>
        <taxon>Orbiliaceae</taxon>
        <taxon>Drechslerella</taxon>
    </lineage>
</organism>
<dbReference type="GO" id="GO:0032934">
    <property type="term" value="F:sterol binding"/>
    <property type="evidence" value="ECO:0007669"/>
    <property type="project" value="EnsemblFungi"/>
</dbReference>
<evidence type="ECO:0000256" key="1">
    <source>
        <dbReference type="ARBA" id="ARBA00002053"/>
    </source>
</evidence>
<gene>
    <name evidence="10" type="ORF">DRE_03331</name>
</gene>
<comment type="similarity">
    <text evidence="2">Belongs to the NPC2 family.</text>
</comment>
<evidence type="ECO:0000256" key="5">
    <source>
        <dbReference type="ARBA" id="ARBA00022448"/>
    </source>
</evidence>
<dbReference type="InterPro" id="IPR003172">
    <property type="entry name" value="ML_dom"/>
</dbReference>
<keyword evidence="7" id="KW-0445">Lipid transport</keyword>
<feature type="chain" id="PRO_5004893924" description="Phosphatidylglycerol/phosphatidylinositol transfer protein" evidence="8">
    <location>
        <begin position="22"/>
        <end position="175"/>
    </location>
</feature>
<dbReference type="Pfam" id="PF02221">
    <property type="entry name" value="E1_DerP2_DerF2"/>
    <property type="match status" value="1"/>
</dbReference>
<dbReference type="EMBL" id="KI966411">
    <property type="protein sequence ID" value="EWC47212.1"/>
    <property type="molecule type" value="Genomic_DNA"/>
</dbReference>
<comment type="subunit">
    <text evidence="3">Monomer.</text>
</comment>
<feature type="domain" description="MD-2-related lipid-recognition" evidence="9">
    <location>
        <begin position="42"/>
        <end position="165"/>
    </location>
</feature>